<comment type="caution">
    <text evidence="1">The sequence shown here is derived from an EMBL/GenBank/DDBJ whole genome shotgun (WGS) entry which is preliminary data.</text>
</comment>
<gene>
    <name evidence="1" type="ORF">NWP17_10460</name>
</gene>
<evidence type="ECO:0000313" key="2">
    <source>
        <dbReference type="Proteomes" id="UP001159387"/>
    </source>
</evidence>
<dbReference type="EMBL" id="JANQDH010000071">
    <property type="protein sequence ID" value="MDH6060856.1"/>
    <property type="molecule type" value="Genomic_DNA"/>
</dbReference>
<reference evidence="1 2" key="1">
    <citation type="journal article" date="2023" name="J. Phycol.">
        <title>Chrysosporum ovalisporum is synonymous with the true-branching cyanobacterium Umezakia natans (Nostocales/Aphanizomenonaceae).</title>
        <authorList>
            <person name="McGregor G.B."/>
            <person name="Sendall B.C."/>
            <person name="Niiyama Y."/>
            <person name="Tuji A."/>
            <person name="Willis A."/>
        </authorList>
    </citation>
    <scope>NUCLEOTIDE SEQUENCE [LARGE SCALE GENOMIC DNA]</scope>
    <source>
        <strain evidence="1 2">ANA360D</strain>
    </source>
</reference>
<proteinExistence type="predicted"/>
<organism evidence="1 2">
    <name type="scientific">Chrysosporum bergii ANA360D</name>
    <dbReference type="NCBI Taxonomy" id="617107"/>
    <lineage>
        <taxon>Bacteria</taxon>
        <taxon>Bacillati</taxon>
        <taxon>Cyanobacteriota</taxon>
        <taxon>Cyanophyceae</taxon>
        <taxon>Nostocales</taxon>
        <taxon>Nodulariaceae</taxon>
        <taxon>Chrysosporum</taxon>
    </lineage>
</organism>
<evidence type="ECO:0000313" key="1">
    <source>
        <dbReference type="EMBL" id="MDH6060856.1"/>
    </source>
</evidence>
<protein>
    <submittedName>
        <fullName evidence="1">Uncharacterized protein</fullName>
    </submittedName>
</protein>
<dbReference type="AlphaFoldDB" id="A0AA43GT38"/>
<dbReference type="RefSeq" id="WP_280654846.1">
    <property type="nucleotide sequence ID" value="NZ_JANQDH010000071.1"/>
</dbReference>
<sequence length="48" mass="5512">MASVVKEATTIEGDRAYIVNYTAEIDKYNRFLPIVQDMVQSLKVFKDT</sequence>
<accession>A0AA43GT38</accession>
<name>A0AA43GT38_9CYAN</name>
<keyword evidence="2" id="KW-1185">Reference proteome</keyword>
<dbReference type="Proteomes" id="UP001159387">
    <property type="component" value="Unassembled WGS sequence"/>
</dbReference>